<dbReference type="PRINTS" id="PR00313">
    <property type="entry name" value="CABNDNGRPT"/>
</dbReference>
<feature type="domain" description="Cadherin" evidence="3">
    <location>
        <begin position="514"/>
        <end position="606"/>
    </location>
</feature>
<dbReference type="PANTHER" id="PTHR46580:SF4">
    <property type="entry name" value="ATP_GTP-BINDING PROTEIN"/>
    <property type="match status" value="1"/>
</dbReference>
<dbReference type="Pfam" id="PF00353">
    <property type="entry name" value="HemolysinCabind"/>
    <property type="match status" value="1"/>
</dbReference>
<dbReference type="Pfam" id="PF17963">
    <property type="entry name" value="Big_9"/>
    <property type="match status" value="5"/>
</dbReference>
<feature type="region of interest" description="Disordered" evidence="2">
    <location>
        <begin position="1"/>
        <end position="29"/>
    </location>
</feature>
<sequence>MAAKGKSGNDTTTGTAGNDHLNGGARDDVIHGLGGNDRINGGAGNDVLDGGSGNDIVSGDSGNDILVYDLSENVGSTDVYDGGSHIDTLQLVMTRAEWQSPAVQADIARYLAFLAEVTHPVNGQANNKNFTFSFGLIASKFENIRIIVDGVEMDPRDQAVTLVDDVMTAGEDSASVAVDVLLNDSVPDLIGSLTNTQPAHGSVTLTRTSGAPVTADTASFVYTPDATHWQYLAVGETATDTFTYTVTDSDGDVQTATVTVTITGSNDAPTLTAAVSSGAVVEDGPVTALGAIDFADADLSDSHTVSSVAAGSGYLGTFTASISDDSTGDGSGSVAWDFAVDNAAIQYLAEGETLTQSYTVTVDDGNGGTVDQIVTVTITGTNDAPTVTSATSSGAVVEDGAVATSGAIAFADVDLRDGHTVSSAAAGSGYLGTFTATITDDGAGDGSGSVAWDFAVDNAAIQYLAVGEVLTQSYTVTVDDGSGGTVDQTVTVTITGTNDAPVVQDVTGTAMEDGAPVTVAFSADDADSDDDAGSLTYTFTSSPAEGSVVNNGNGTFSFDPGADFQNLAAGETREITFGYEATDAHGASTPGSVTITVTGTNDAPVTGDVEMGGTSVGAGFPLVFGGYYSYAAYNQDSGEVVFSLIDTNGDGIVDAPGSSSELPGQGQGQAYYDYHYGLAVGDIDGDGDIDVVVATQQGLVSYTNVGDTNGDGQANFVRSVLTNTFAGYDVALGDLDGDGRLDVVASRSNTLTELLNTGDANGDGLINDFAARTVATGAQGNAYGITTADMNGDGLTDVIVANYWQGPNQILLNQGDTDGDGQINYRVQNLSGAYNTNGLGVITGDIDGDGDLDLLVSRWGGQNEVVYINDGDSDGDGLINFRTIELPTGGNTLESELIDIDGDGDLDVVSSELSGNARIAYNQGDTNGDGLVEFSIQNVTGASSNYGVAVGDVDGDGDLDIVFPSLGTNGAVYLQNQGDTDGDGQINFARVALTGVDASWDAEFTRIGGGGGGSGAYEDGPVVIGAFDGDDVDSDDDGASLTYTITSAPSEGSVVNNGDGTFGFSPGDDFQDLAQGEFRTVTFTYTATDAHGAVSEPSTVTIRVAGTNDAPVAVIDSVSGTEDASVTINVLANDTDVDGETLTITHVNGANIAVNGTVAVGGGASVRLNADGTLTYVPAANANGVQTFSYTVSDGMGGADTSTVEVDLAAVNDAPVAQPDTASTDEDTTLVLTASSLLANDTDLDGDTLSISSVSAVSARGASVSINAAGDVVYDPGSSAELQALSRGQQVTDTFTYVVTDPSGATSTTTVTITVDGQLEAPVANPDTVTVSEHGQASGNVVANDIVTGSTGNSGNVLVNGSFEDGHNVGPGGIDYPASLPGWTSVQGSFEVWGTGFGGNIASDGTAFLELDNGGGQDAYSSNLTTDVGREYTLNFDLAQRNGTSPGSNQVEFLVNGVSLGVFTPPSTTFSTFTVTFIGSGSDVITFREPASANDGVGGLIDNLRIAADADVFVTAVDGDAGLVGQGVDGSNGGEFILQSDGSYTFDTDGDFDHLGVGESATTSVTYTVTDDGGSDTTTLTVTVQGENDGPVASNDVVAAVEDQSITFDVRSNDSDVDGDTLTVTHIEGQAISTGASVALADGGTLTLNANGTLTYTPVANASGPVDFVYTVADGNGGMANASTTINVAGVADAPVLAVGSSTVLNPTVGSAIQTTVTLAAGDTVSFTWDFVAHDYMPYNDFAFATVNGAAYMLGSVQVVGDYGTTGWQTFTFTATEAGSYSFGVGVSNVNDSSLNSHLLVDNLQVNGVTISSFESGFAGWTTLGGVGVQGAHDGVTPTDGVQMAYLASTSASAAAIESFLGLVPGRLARIAEAAGQQGDLVTVPVSMTLGAGESAEDSYVIITGFPAGSTFNSGEADAASGGWKVPASGLGGNLLIDTPDSFSGSFTLTVVATTFIDETGSSASTAPQTITVTIDPAPAAIVPQGAPLAMASKPMTDAQVLPGPSAEGEVEATGPQVLPGADTVDLKNDGAQTLPSETGSFVSKDSGPQVLPEAGEAFELKDLGPQVLPPLDDDAFLPMLPVDSGREWAGLMLRVEDADPARIVPTIDADDFLPMVLEGMGPQVLPAETPAYEDALLDPASSGSGLKDVLASWSSDLLKPTGLDTDESWYQLPSNDGFQ</sequence>
<reference evidence="4 5" key="1">
    <citation type="submission" date="2020-08" db="EMBL/GenBank/DDBJ databases">
        <title>Genomic Encyclopedia of Type Strains, Phase IV (KMG-IV): sequencing the most valuable type-strain genomes for metagenomic binning, comparative biology and taxonomic classification.</title>
        <authorList>
            <person name="Goeker M."/>
        </authorList>
    </citation>
    <scope>NUCLEOTIDE SEQUENCE [LARGE SCALE GENOMIC DNA]</scope>
    <source>
        <strain evidence="4 5">DSM 24448</strain>
    </source>
</reference>
<dbReference type="SUPFAM" id="SSF51120">
    <property type="entry name" value="beta-Roll"/>
    <property type="match status" value="1"/>
</dbReference>
<dbReference type="NCBIfam" id="NF012211">
    <property type="entry name" value="tand_rpt_95"/>
    <property type="match status" value="5"/>
</dbReference>
<dbReference type="Gene3D" id="2.60.120.260">
    <property type="entry name" value="Galactose-binding domain-like"/>
    <property type="match status" value="1"/>
</dbReference>
<dbReference type="Gene3D" id="2.130.10.130">
    <property type="entry name" value="Integrin alpha, N-terminal"/>
    <property type="match status" value="1"/>
</dbReference>
<feature type="domain" description="Cadherin" evidence="3">
    <location>
        <begin position="1024"/>
        <end position="1113"/>
    </location>
</feature>
<accession>A0A7W9A1Y9</accession>
<dbReference type="InterPro" id="IPR018511">
    <property type="entry name" value="Hemolysin-typ_Ca-bd_CS"/>
</dbReference>
<evidence type="ECO:0000256" key="2">
    <source>
        <dbReference type="SAM" id="MobiDB-lite"/>
    </source>
</evidence>
<name>A0A7W9A1Y9_9CAUL</name>
<feature type="region of interest" description="Disordered" evidence="2">
    <location>
        <begin position="2160"/>
        <end position="2180"/>
    </location>
</feature>
<dbReference type="Pfam" id="PF17803">
    <property type="entry name" value="Cadherin_4"/>
    <property type="match status" value="1"/>
</dbReference>
<comment type="caution">
    <text evidence="4">The sequence shown here is derived from an EMBL/GenBank/DDBJ whole genome shotgun (WGS) entry which is preliminary data.</text>
</comment>
<dbReference type="InterPro" id="IPR011049">
    <property type="entry name" value="Serralysin-like_metalloprot_C"/>
</dbReference>
<dbReference type="InterPro" id="IPR028994">
    <property type="entry name" value="Integrin_alpha_N"/>
</dbReference>
<dbReference type="PANTHER" id="PTHR46580">
    <property type="entry name" value="SENSOR KINASE-RELATED"/>
    <property type="match status" value="1"/>
</dbReference>
<dbReference type="NCBIfam" id="TIGR01965">
    <property type="entry name" value="VCBS_repeat"/>
    <property type="match status" value="7"/>
</dbReference>
<dbReference type="EMBL" id="JACIJB010000001">
    <property type="protein sequence ID" value="MBB5659943.1"/>
    <property type="molecule type" value="Genomic_DNA"/>
</dbReference>
<gene>
    <name evidence="4" type="ORF">FHS65_000661</name>
</gene>
<keyword evidence="5" id="KW-1185">Reference proteome</keyword>
<dbReference type="Gene3D" id="2.60.40.3440">
    <property type="match status" value="1"/>
</dbReference>
<organism evidence="4 5">
    <name type="scientific">Brevundimonas halotolerans</name>
    <dbReference type="NCBI Taxonomy" id="69670"/>
    <lineage>
        <taxon>Bacteria</taxon>
        <taxon>Pseudomonadati</taxon>
        <taxon>Pseudomonadota</taxon>
        <taxon>Alphaproteobacteria</taxon>
        <taxon>Caulobacterales</taxon>
        <taxon>Caulobacteraceae</taxon>
        <taxon>Brevundimonas</taxon>
    </lineage>
</organism>
<dbReference type="InterPro" id="IPR002126">
    <property type="entry name" value="Cadherin-like_dom"/>
</dbReference>
<dbReference type="Gene3D" id="2.60.40.10">
    <property type="entry name" value="Immunoglobulins"/>
    <property type="match status" value="1"/>
</dbReference>
<evidence type="ECO:0000259" key="3">
    <source>
        <dbReference type="PROSITE" id="PS50268"/>
    </source>
</evidence>
<dbReference type="GO" id="GO:0016020">
    <property type="term" value="C:membrane"/>
    <property type="evidence" value="ECO:0007669"/>
    <property type="project" value="InterPro"/>
</dbReference>
<dbReference type="PROSITE" id="PS50268">
    <property type="entry name" value="CADHERIN_2"/>
    <property type="match status" value="2"/>
</dbReference>
<protein>
    <submittedName>
        <fullName evidence="4">VCBS repeat-containing protein</fullName>
    </submittedName>
</protein>
<dbReference type="RefSeq" id="WP_164461933.1">
    <property type="nucleotide sequence ID" value="NZ_JACIJB010000001.1"/>
</dbReference>
<evidence type="ECO:0000313" key="5">
    <source>
        <dbReference type="Proteomes" id="UP000548978"/>
    </source>
</evidence>
<feature type="compositionally biased region" description="Low complexity" evidence="2">
    <location>
        <begin position="8"/>
        <end position="19"/>
    </location>
</feature>
<dbReference type="Pfam" id="PF13517">
    <property type="entry name" value="FG-GAP_3"/>
    <property type="match status" value="3"/>
</dbReference>
<dbReference type="SUPFAM" id="SSF69318">
    <property type="entry name" value="Integrin alpha N-terminal domain"/>
    <property type="match status" value="1"/>
</dbReference>
<dbReference type="GO" id="GO:0007156">
    <property type="term" value="P:homophilic cell adhesion via plasma membrane adhesion molecules"/>
    <property type="evidence" value="ECO:0007669"/>
    <property type="project" value="InterPro"/>
</dbReference>
<evidence type="ECO:0000313" key="4">
    <source>
        <dbReference type="EMBL" id="MBB5659943.1"/>
    </source>
</evidence>
<dbReference type="GO" id="GO:0005509">
    <property type="term" value="F:calcium ion binding"/>
    <property type="evidence" value="ECO:0007669"/>
    <property type="project" value="InterPro"/>
</dbReference>
<dbReference type="PROSITE" id="PS00330">
    <property type="entry name" value="HEMOLYSIN_CALCIUM"/>
    <property type="match status" value="2"/>
</dbReference>
<dbReference type="Proteomes" id="UP000548978">
    <property type="component" value="Unassembled WGS sequence"/>
</dbReference>
<dbReference type="InterPro" id="IPR040853">
    <property type="entry name" value="RapA2_cadherin-like"/>
</dbReference>
<dbReference type="InterPro" id="IPR010221">
    <property type="entry name" value="VCBS_dom"/>
</dbReference>
<dbReference type="InterPro" id="IPR013783">
    <property type="entry name" value="Ig-like_fold"/>
</dbReference>
<keyword evidence="1" id="KW-0732">Signal</keyword>
<evidence type="ECO:0000256" key="1">
    <source>
        <dbReference type="ARBA" id="ARBA00022729"/>
    </source>
</evidence>
<dbReference type="InterPro" id="IPR001343">
    <property type="entry name" value="Hemolysn_Ca-bd"/>
</dbReference>
<dbReference type="InterPro" id="IPR013517">
    <property type="entry name" value="FG-GAP"/>
</dbReference>
<dbReference type="Gene3D" id="2.60.40.2810">
    <property type="match status" value="2"/>
</dbReference>
<proteinExistence type="predicted"/>